<evidence type="ECO:0000256" key="1">
    <source>
        <dbReference type="SAM" id="MobiDB-lite"/>
    </source>
</evidence>
<dbReference type="AlphaFoldDB" id="A0A918AKV6"/>
<keyword evidence="3" id="KW-1185">Reference proteome</keyword>
<comment type="caution">
    <text evidence="2">The sequence shown here is derived from an EMBL/GenBank/DDBJ whole genome shotgun (WGS) entry which is preliminary data.</text>
</comment>
<sequence length="278" mass="29375">MEQDRDYEARLTEQRRRLAQLRAGGVAPPPAADPEMEDSVGTAGAGAVRVVVRDRRILSVEIKPSVLGQPPSAVSALLREAVNPALAQSLIDTPAAGDPGPDLGALGEQLAEFTRQGGQALRRIQDALDASMAKLADKTGIRGDTSPQYVDFLFQDALDVVGSTRAALAADPAPAATGEGQDEANEVSAAVTNGEVIALDLTTVAVRLSPAELGRAVLQAVNAALDDWERRAATAGRAALDVEALRRIGERAEQVREQSMQHLRAYTSNLTAIMRDID</sequence>
<dbReference type="Gene3D" id="3.30.1310.10">
    <property type="entry name" value="Nucleoid-associated protein YbaB-like domain"/>
    <property type="match status" value="1"/>
</dbReference>
<proteinExistence type="predicted"/>
<protein>
    <recommendedName>
        <fullName evidence="4">YbaB/EbfC DNA-binding family protein</fullName>
    </recommendedName>
</protein>
<name>A0A918AKV6_9PSEU</name>
<dbReference type="EMBL" id="BMRG01000004">
    <property type="protein sequence ID" value="GGP51844.1"/>
    <property type="molecule type" value="Genomic_DNA"/>
</dbReference>
<organism evidence="2 3">
    <name type="scientific">Saccharothrix coeruleofusca</name>
    <dbReference type="NCBI Taxonomy" id="33919"/>
    <lineage>
        <taxon>Bacteria</taxon>
        <taxon>Bacillati</taxon>
        <taxon>Actinomycetota</taxon>
        <taxon>Actinomycetes</taxon>
        <taxon>Pseudonocardiales</taxon>
        <taxon>Pseudonocardiaceae</taxon>
        <taxon>Saccharothrix</taxon>
    </lineage>
</organism>
<accession>A0A918AKV6</accession>
<feature type="region of interest" description="Disordered" evidence="1">
    <location>
        <begin position="21"/>
        <end position="40"/>
    </location>
</feature>
<evidence type="ECO:0000313" key="3">
    <source>
        <dbReference type="Proteomes" id="UP000639606"/>
    </source>
</evidence>
<reference evidence="2" key="2">
    <citation type="submission" date="2020-09" db="EMBL/GenBank/DDBJ databases">
        <authorList>
            <person name="Sun Q."/>
            <person name="Ohkuma M."/>
        </authorList>
    </citation>
    <scope>NUCLEOTIDE SEQUENCE</scope>
    <source>
        <strain evidence="2">JCM 3313</strain>
    </source>
</reference>
<evidence type="ECO:0008006" key="4">
    <source>
        <dbReference type="Google" id="ProtNLM"/>
    </source>
</evidence>
<dbReference type="RefSeq" id="WP_189223394.1">
    <property type="nucleotide sequence ID" value="NZ_BMRG01000004.1"/>
</dbReference>
<reference evidence="2" key="1">
    <citation type="journal article" date="2014" name="Int. J. Syst. Evol. Microbiol.">
        <title>Complete genome sequence of Corynebacterium casei LMG S-19264T (=DSM 44701T), isolated from a smear-ripened cheese.</title>
        <authorList>
            <consortium name="US DOE Joint Genome Institute (JGI-PGF)"/>
            <person name="Walter F."/>
            <person name="Albersmeier A."/>
            <person name="Kalinowski J."/>
            <person name="Ruckert C."/>
        </authorList>
    </citation>
    <scope>NUCLEOTIDE SEQUENCE</scope>
    <source>
        <strain evidence="2">JCM 3313</strain>
    </source>
</reference>
<dbReference type="Proteomes" id="UP000639606">
    <property type="component" value="Unassembled WGS sequence"/>
</dbReference>
<dbReference type="InterPro" id="IPR036894">
    <property type="entry name" value="YbaB-like_sf"/>
</dbReference>
<gene>
    <name evidence="2" type="ORF">GCM10010185_24880</name>
</gene>
<evidence type="ECO:0000313" key="2">
    <source>
        <dbReference type="EMBL" id="GGP51844.1"/>
    </source>
</evidence>